<sequence length="494" mass="52672">MTFSAALAFATLLFAANVDAVHVIFGNTQPVVRTRLDPIVDPGVVSEHVHDVFGGSGFSPTYDYNTAVNSQCTTTIIPQDKSNYWVPSGYYVDPNGTFSLMPVSMNIYYLVRPGSDNDTIVPFPAGLRMLAGDNERGTYNASSEADQAISYMCLDYNNDHTGDPDWAERPNFFDHQCPDGMRAQAFFPSCWDGQNLDSPDHKSHMAYPIGAYNTGLCPDTHPVHLLSLFYEYIMPTGNYPYNGAGTWSFSNGDQVGYRFHADFTNGWTDLNLLQQLIDNCPNAQGNTADCPALAAVQDANAAAACEFSSQIVDEDIGLDGPISVLPGCNLPWDGNGTMPACGNLPTPGFVNAIEPLPSGWNAIGCIAEGTSGRALTGASISGSNMTKAVCSATCADLGFTYAGAEYGDECYCGNSFENGASQNTIPSEKCNTRCAANTFETCGGPNALALMYNPNPSPITLSSLIAIPSPTSPSSPTSAPPAQSHVWFLDIRGL</sequence>
<reference evidence="1" key="1">
    <citation type="submission" date="2022-07" db="EMBL/GenBank/DDBJ databases">
        <title>Genome Sequence of Phlebia brevispora.</title>
        <authorList>
            <person name="Buettner E."/>
        </authorList>
    </citation>
    <scope>NUCLEOTIDE SEQUENCE</scope>
    <source>
        <strain evidence="1">MPL23</strain>
    </source>
</reference>
<dbReference type="Proteomes" id="UP001148662">
    <property type="component" value="Unassembled WGS sequence"/>
</dbReference>
<comment type="caution">
    <text evidence="1">The sequence shown here is derived from an EMBL/GenBank/DDBJ whole genome shotgun (WGS) entry which is preliminary data.</text>
</comment>
<organism evidence="1 2">
    <name type="scientific">Phlebia brevispora</name>
    <dbReference type="NCBI Taxonomy" id="194682"/>
    <lineage>
        <taxon>Eukaryota</taxon>
        <taxon>Fungi</taxon>
        <taxon>Dikarya</taxon>
        <taxon>Basidiomycota</taxon>
        <taxon>Agaricomycotina</taxon>
        <taxon>Agaricomycetes</taxon>
        <taxon>Polyporales</taxon>
        <taxon>Meruliaceae</taxon>
        <taxon>Phlebia</taxon>
    </lineage>
</organism>
<name>A0ACC1T4Q0_9APHY</name>
<keyword evidence="2" id="KW-1185">Reference proteome</keyword>
<dbReference type="EMBL" id="JANHOG010000579">
    <property type="protein sequence ID" value="KAJ3553094.1"/>
    <property type="molecule type" value="Genomic_DNA"/>
</dbReference>
<evidence type="ECO:0000313" key="2">
    <source>
        <dbReference type="Proteomes" id="UP001148662"/>
    </source>
</evidence>
<accession>A0ACC1T4Q0</accession>
<protein>
    <submittedName>
        <fullName evidence="1">Uncharacterized protein</fullName>
    </submittedName>
</protein>
<proteinExistence type="predicted"/>
<evidence type="ECO:0000313" key="1">
    <source>
        <dbReference type="EMBL" id="KAJ3553094.1"/>
    </source>
</evidence>
<gene>
    <name evidence="1" type="ORF">NM688_g3799</name>
</gene>